<protein>
    <submittedName>
        <fullName evidence="1">Uncharacterized protein</fullName>
    </submittedName>
</protein>
<feature type="non-terminal residue" evidence="1">
    <location>
        <position position="569"/>
    </location>
</feature>
<dbReference type="KEGG" id="lgi:LOTGIDRAFT_237178"/>
<keyword evidence="2" id="KW-1185">Reference proteome</keyword>
<sequence length="569" mass="64339">MYIQVYFDKIVILLVVNLYVVSGFEPKFTDMNIKDSVGNTIQIHNKLTCYAERYTDVRCTDSGYYVAPLIYHYGIKPMVFQEQHNCTKDDLSVLPIECCVPDSNDCTFEDTNHIIQIWKICGYSSHCKSLIGGRTDISEMRDHNCGKKFIKESDITTSQYSYLRYACLPEKMEVNFDGGNGKGKALLLKTKETTYNTGIKLQCHITTDNNNGLLVQFVDVRLCRGDTRVCDQALTIFRNGKEAGKEISGSKFGLETWFGSPGQPNVIITFERQSPTTKYNILLYITTIYGFSDIEIKCDQPLPITTTTTIITTTVPSTTSTTRAEPLTTATTTTDVEIVGAGVAGILLASFICLCTFRYTRNKPSTAKITFDQSKREIRILEKVSRKSTLKFHPNFPEENRLFCGLGKKSETKSAVTGRVFTSKREIRILEKVSRKSTLKFHPNFPEENRLFCGLGKKSETKSAVTGRVFTSKREIRILEKVSRKSTLKFHPNFPEENRLFCGLGKKSETKSAVTGRVFTSKREIRILEKVSRKSTLKFHPNFPEENRLFCGLGKKSETKSAVTGRVFT</sequence>
<name>V3ZMB8_LOTGI</name>
<evidence type="ECO:0000313" key="2">
    <source>
        <dbReference type="Proteomes" id="UP000030746"/>
    </source>
</evidence>
<dbReference type="Proteomes" id="UP000030746">
    <property type="component" value="Unassembled WGS sequence"/>
</dbReference>
<accession>V3ZMB8</accession>
<dbReference type="GeneID" id="20250374"/>
<dbReference type="CTD" id="20250374"/>
<dbReference type="RefSeq" id="XP_009067281.1">
    <property type="nucleotide sequence ID" value="XM_009069033.1"/>
</dbReference>
<reference evidence="1 2" key="1">
    <citation type="journal article" date="2013" name="Nature">
        <title>Insights into bilaterian evolution from three spiralian genomes.</title>
        <authorList>
            <person name="Simakov O."/>
            <person name="Marletaz F."/>
            <person name="Cho S.J."/>
            <person name="Edsinger-Gonzales E."/>
            <person name="Havlak P."/>
            <person name="Hellsten U."/>
            <person name="Kuo D.H."/>
            <person name="Larsson T."/>
            <person name="Lv J."/>
            <person name="Arendt D."/>
            <person name="Savage R."/>
            <person name="Osoegawa K."/>
            <person name="de Jong P."/>
            <person name="Grimwood J."/>
            <person name="Chapman J.A."/>
            <person name="Shapiro H."/>
            <person name="Aerts A."/>
            <person name="Otillar R.P."/>
            <person name="Terry A.Y."/>
            <person name="Boore J.L."/>
            <person name="Grigoriev I.V."/>
            <person name="Lindberg D.R."/>
            <person name="Seaver E.C."/>
            <person name="Weisblat D.A."/>
            <person name="Putnam N.H."/>
            <person name="Rokhsar D.S."/>
        </authorList>
    </citation>
    <scope>NUCLEOTIDE SEQUENCE [LARGE SCALE GENOMIC DNA]</scope>
</reference>
<dbReference type="EMBL" id="KB204066">
    <property type="protein sequence ID" value="ESO81976.1"/>
    <property type="molecule type" value="Genomic_DNA"/>
</dbReference>
<proteinExistence type="predicted"/>
<dbReference type="HOGENOM" id="CLU_479500_0_0_1"/>
<organism evidence="1 2">
    <name type="scientific">Lottia gigantea</name>
    <name type="common">Giant owl limpet</name>
    <dbReference type="NCBI Taxonomy" id="225164"/>
    <lineage>
        <taxon>Eukaryota</taxon>
        <taxon>Metazoa</taxon>
        <taxon>Spiralia</taxon>
        <taxon>Lophotrochozoa</taxon>
        <taxon>Mollusca</taxon>
        <taxon>Gastropoda</taxon>
        <taxon>Patellogastropoda</taxon>
        <taxon>Lottioidea</taxon>
        <taxon>Lottiidae</taxon>
        <taxon>Lottia</taxon>
    </lineage>
</organism>
<gene>
    <name evidence="1" type="ORF">LOTGIDRAFT_237178</name>
</gene>
<evidence type="ECO:0000313" key="1">
    <source>
        <dbReference type="EMBL" id="ESO81976.1"/>
    </source>
</evidence>
<dbReference type="AlphaFoldDB" id="V3ZMB8"/>